<dbReference type="Proteomes" id="UP000286746">
    <property type="component" value="Unassembled WGS sequence"/>
</dbReference>
<keyword evidence="1" id="KW-1133">Transmembrane helix</keyword>
<dbReference type="AlphaFoldDB" id="A0A401WBQ2"/>
<name>A0A401WBQ2_STREY</name>
<evidence type="ECO:0000313" key="3">
    <source>
        <dbReference type="Proteomes" id="UP000286746"/>
    </source>
</evidence>
<sequence>MSERDRQGFAWPVKTRCAVWGAGSVLLALLGIFAESAPALVGAAAVSPLALYFLTDVIGAPMPLGDSLRLSYRRIADSVRAALRAPWERGLLAALALAALFLVGRLVL</sequence>
<dbReference type="RefSeq" id="WP_125056995.1">
    <property type="nucleotide sequence ID" value="NZ_BHZD01000001.1"/>
</dbReference>
<proteinExistence type="predicted"/>
<evidence type="ECO:0000256" key="1">
    <source>
        <dbReference type="SAM" id="Phobius"/>
    </source>
</evidence>
<protein>
    <submittedName>
        <fullName evidence="2">Uncharacterized protein</fullName>
    </submittedName>
</protein>
<accession>A0A401WBQ2</accession>
<feature type="transmembrane region" description="Helical" evidence="1">
    <location>
        <begin position="44"/>
        <end position="64"/>
    </location>
</feature>
<evidence type="ECO:0000313" key="2">
    <source>
        <dbReference type="EMBL" id="GCD46699.1"/>
    </source>
</evidence>
<organism evidence="2 3">
    <name type="scientific">Streptomyces paromomycinus</name>
    <name type="common">Streptomyces rimosus subsp. paromomycinus</name>
    <dbReference type="NCBI Taxonomy" id="92743"/>
    <lineage>
        <taxon>Bacteria</taxon>
        <taxon>Bacillati</taxon>
        <taxon>Actinomycetota</taxon>
        <taxon>Actinomycetes</taxon>
        <taxon>Kitasatosporales</taxon>
        <taxon>Streptomycetaceae</taxon>
        <taxon>Streptomyces</taxon>
    </lineage>
</organism>
<reference evidence="2 3" key="1">
    <citation type="submission" date="2018-11" db="EMBL/GenBank/DDBJ databases">
        <title>Whole genome sequence of Streptomyces paromomycinus NBRC 15454(T).</title>
        <authorList>
            <person name="Komaki H."/>
            <person name="Tamura T."/>
        </authorList>
    </citation>
    <scope>NUCLEOTIDE SEQUENCE [LARGE SCALE GENOMIC DNA]</scope>
    <source>
        <strain evidence="2 3">NBRC 15454</strain>
    </source>
</reference>
<dbReference type="EMBL" id="BHZD01000001">
    <property type="protein sequence ID" value="GCD46699.1"/>
    <property type="molecule type" value="Genomic_DNA"/>
</dbReference>
<feature type="transmembrane region" description="Helical" evidence="1">
    <location>
        <begin position="90"/>
        <end position="107"/>
    </location>
</feature>
<keyword evidence="3" id="KW-1185">Reference proteome</keyword>
<gene>
    <name evidence="2" type="ORF">GKJPGBOP_06450</name>
</gene>
<comment type="caution">
    <text evidence="2">The sequence shown here is derived from an EMBL/GenBank/DDBJ whole genome shotgun (WGS) entry which is preliminary data.</text>
</comment>
<keyword evidence="1" id="KW-0472">Membrane</keyword>
<keyword evidence="1" id="KW-0812">Transmembrane</keyword>